<keyword evidence="5" id="KW-1003">Cell membrane</keyword>
<keyword evidence="5" id="KW-0813">Transport</keyword>
<feature type="transmembrane region" description="Helical" evidence="5">
    <location>
        <begin position="135"/>
        <end position="157"/>
    </location>
</feature>
<keyword evidence="4 5" id="KW-0472">Membrane</keyword>
<evidence type="ECO:0000256" key="5">
    <source>
        <dbReference type="HAMAP-Rule" id="MF_00902"/>
    </source>
</evidence>
<dbReference type="PANTHER" id="PTHR30371">
    <property type="entry name" value="SEC-INDEPENDENT PROTEIN TRANSLOCASE PROTEIN TATC"/>
    <property type="match status" value="1"/>
</dbReference>
<keyword evidence="2 5" id="KW-0812">Transmembrane</keyword>
<dbReference type="OrthoDB" id="9777044at2"/>
<keyword evidence="5" id="KW-0653">Protein transport</keyword>
<dbReference type="Pfam" id="PF00902">
    <property type="entry name" value="TatC"/>
    <property type="match status" value="1"/>
</dbReference>
<comment type="function">
    <text evidence="5">Part of the twin-arginine translocation (Tat) system that transports large folded proteins containing a characteristic twin-arginine motif in their signal peptide across membranes.</text>
</comment>
<keyword evidence="7" id="KW-1185">Reference proteome</keyword>
<dbReference type="InterPro" id="IPR002033">
    <property type="entry name" value="TatC"/>
</dbReference>
<feature type="transmembrane region" description="Helical" evidence="5">
    <location>
        <begin position="224"/>
        <end position="239"/>
    </location>
</feature>
<dbReference type="STRING" id="402734.SAMN05660918_1017"/>
<proteinExistence type="inferred from homology"/>
<dbReference type="RefSeq" id="WP_091309064.1">
    <property type="nucleotide sequence ID" value="NZ_CBCSJU010000005.1"/>
</dbReference>
<name>A0A1H6RX84_9FLAO</name>
<keyword evidence="3 5" id="KW-1133">Transmembrane helix</keyword>
<dbReference type="GO" id="GO:0009977">
    <property type="term" value="F:proton motive force dependent protein transmembrane transporter activity"/>
    <property type="evidence" value="ECO:0007669"/>
    <property type="project" value="TreeGrafter"/>
</dbReference>
<evidence type="ECO:0000256" key="1">
    <source>
        <dbReference type="ARBA" id="ARBA00004141"/>
    </source>
</evidence>
<comment type="subunit">
    <text evidence="5">Forms a complex with TatA.</text>
</comment>
<keyword evidence="5" id="KW-0811">Translocation</keyword>
<dbReference type="PANTHER" id="PTHR30371:SF0">
    <property type="entry name" value="SEC-INDEPENDENT PROTEIN TRANSLOCASE PROTEIN TATC, CHLOROPLASTIC-RELATED"/>
    <property type="match status" value="1"/>
</dbReference>
<evidence type="ECO:0000256" key="3">
    <source>
        <dbReference type="ARBA" id="ARBA00022989"/>
    </source>
</evidence>
<evidence type="ECO:0000313" key="6">
    <source>
        <dbReference type="EMBL" id="SEI58104.1"/>
    </source>
</evidence>
<sequence length="276" mass="31364">MAKKNKKNINEMTFLDHLEELRWLLVRSSAAILIGATIAWYFSDFIFKTIIFGPMEGDFITYQFFCDLAHKYDLDKSFCDATLNFSIQNTEIEGQISLLVWTCITAGLIISFPYILLQFWNFISPALYKKEKKNAVKFIVISSLLFFLGVAFGYFVLTPLSLNFLSTFSVSDVIKNDINVNSYIGTVKTTTLATGLVFELPIIIYFLSSLGLVTPSFLREYRKWAYVIILIIAAIVTPPDVISQIIVTIPLVILFEISIFISAFINNKNNKKITTT</sequence>
<comment type="subcellular location">
    <subcellularLocation>
        <location evidence="5">Cell membrane</location>
        <topology evidence="5">Multi-pass membrane protein</topology>
    </subcellularLocation>
    <subcellularLocation>
        <location evidence="1">Membrane</location>
        <topology evidence="1">Multi-pass membrane protein</topology>
    </subcellularLocation>
</comment>
<protein>
    <recommendedName>
        <fullName evidence="5">Sec-independent protein translocase protein TatC</fullName>
    </recommendedName>
</protein>
<reference evidence="7" key="1">
    <citation type="submission" date="2016-10" db="EMBL/GenBank/DDBJ databases">
        <authorList>
            <person name="Varghese N."/>
            <person name="Submissions S."/>
        </authorList>
    </citation>
    <scope>NUCLEOTIDE SEQUENCE [LARGE SCALE GENOMIC DNA]</scope>
    <source>
        <strain evidence="7">DSM 17934</strain>
    </source>
</reference>
<evidence type="ECO:0000256" key="4">
    <source>
        <dbReference type="ARBA" id="ARBA00023136"/>
    </source>
</evidence>
<feature type="transmembrane region" description="Helical" evidence="5">
    <location>
        <begin position="245"/>
        <end position="265"/>
    </location>
</feature>
<dbReference type="HAMAP" id="MF_00902">
    <property type="entry name" value="TatC"/>
    <property type="match status" value="1"/>
</dbReference>
<dbReference type="GO" id="GO:0033281">
    <property type="term" value="C:TAT protein transport complex"/>
    <property type="evidence" value="ECO:0007669"/>
    <property type="project" value="UniProtKB-UniRule"/>
</dbReference>
<dbReference type="AlphaFoldDB" id="A0A1H6RX84"/>
<feature type="transmembrane region" description="Helical" evidence="5">
    <location>
        <begin position="21"/>
        <end position="42"/>
    </location>
</feature>
<feature type="transmembrane region" description="Helical" evidence="5">
    <location>
        <begin position="98"/>
        <end position="123"/>
    </location>
</feature>
<gene>
    <name evidence="5" type="primary">tatC</name>
    <name evidence="6" type="ORF">SAMN05660918_1017</name>
</gene>
<dbReference type="Proteomes" id="UP000199702">
    <property type="component" value="Unassembled WGS sequence"/>
</dbReference>
<organism evidence="6 7">
    <name type="scientific">Flavobacterium terrigena</name>
    <dbReference type="NCBI Taxonomy" id="402734"/>
    <lineage>
        <taxon>Bacteria</taxon>
        <taxon>Pseudomonadati</taxon>
        <taxon>Bacteroidota</taxon>
        <taxon>Flavobacteriia</taxon>
        <taxon>Flavobacteriales</taxon>
        <taxon>Flavobacteriaceae</taxon>
        <taxon>Flavobacterium</taxon>
    </lineage>
</organism>
<accession>A0A1H6RX84</accession>
<comment type="similarity">
    <text evidence="5">Belongs to the TatC family.</text>
</comment>
<evidence type="ECO:0000313" key="7">
    <source>
        <dbReference type="Proteomes" id="UP000199702"/>
    </source>
</evidence>
<feature type="transmembrane region" description="Helical" evidence="5">
    <location>
        <begin position="192"/>
        <end position="212"/>
    </location>
</feature>
<dbReference type="GO" id="GO:0065002">
    <property type="term" value="P:intracellular protein transmembrane transport"/>
    <property type="evidence" value="ECO:0007669"/>
    <property type="project" value="TreeGrafter"/>
</dbReference>
<dbReference type="EMBL" id="FNYA01000002">
    <property type="protein sequence ID" value="SEI58104.1"/>
    <property type="molecule type" value="Genomic_DNA"/>
</dbReference>
<dbReference type="PRINTS" id="PR01840">
    <property type="entry name" value="TATCFAMILY"/>
</dbReference>
<dbReference type="GO" id="GO:0043953">
    <property type="term" value="P:protein transport by the Tat complex"/>
    <property type="evidence" value="ECO:0007669"/>
    <property type="project" value="UniProtKB-UniRule"/>
</dbReference>
<dbReference type="NCBIfam" id="TIGR00945">
    <property type="entry name" value="tatC"/>
    <property type="match status" value="1"/>
</dbReference>
<evidence type="ECO:0000256" key="2">
    <source>
        <dbReference type="ARBA" id="ARBA00022692"/>
    </source>
</evidence>